<evidence type="ECO:0000313" key="1">
    <source>
        <dbReference type="EMBL" id="KAF9763792.1"/>
    </source>
</evidence>
<dbReference type="SUPFAM" id="SSF54211">
    <property type="entry name" value="Ribosomal protein S5 domain 2-like"/>
    <property type="match status" value="1"/>
</dbReference>
<proteinExistence type="predicted"/>
<accession>A0A9P6H071</accession>
<protein>
    <recommendedName>
        <fullName evidence="3">Mevalonate kinase</fullName>
    </recommendedName>
</protein>
<dbReference type="AlphaFoldDB" id="A0A9P6H071"/>
<evidence type="ECO:0000313" key="2">
    <source>
        <dbReference type="Proteomes" id="UP000740883"/>
    </source>
</evidence>
<dbReference type="Proteomes" id="UP000740883">
    <property type="component" value="Unassembled WGS sequence"/>
</dbReference>
<evidence type="ECO:0008006" key="3">
    <source>
        <dbReference type="Google" id="ProtNLM"/>
    </source>
</evidence>
<organism evidence="1 2">
    <name type="scientific">Nosema granulosis</name>
    <dbReference type="NCBI Taxonomy" id="83296"/>
    <lineage>
        <taxon>Eukaryota</taxon>
        <taxon>Fungi</taxon>
        <taxon>Fungi incertae sedis</taxon>
        <taxon>Microsporidia</taxon>
        <taxon>Nosematidae</taxon>
        <taxon>Nosema</taxon>
    </lineage>
</organism>
<reference evidence="1 2" key="1">
    <citation type="journal article" date="2020" name="Genome Biol. Evol.">
        <title>Comparative genomics of strictly vertically transmitted, feminizing microsporidia endosymbionts of amphipod crustaceans.</title>
        <authorList>
            <person name="Cormier A."/>
            <person name="Chebbi M.A."/>
            <person name="Giraud I."/>
            <person name="Wattier R."/>
            <person name="Teixeira M."/>
            <person name="Gilbert C."/>
            <person name="Rigaud T."/>
            <person name="Cordaux R."/>
        </authorList>
    </citation>
    <scope>NUCLEOTIDE SEQUENCE [LARGE SCALE GENOMIC DNA]</scope>
    <source>
        <strain evidence="1 2">Ou3-Ou53</strain>
    </source>
</reference>
<sequence>MIKKLRLKIPGKVVTNGSYIVLRGETAVSVTIDRFLDVESSFEASEECSIIVNIKNRERVSCSTNGSVLVCDSSNSETYYIFRIIESFYSLTRIKPANNIVINMSFDRDFFINESVKTGIGSSACIILGIVCSLLHYNEGAYLANLDSIHFIESPSLEDYSAIDASPALLKESSETLIPLLYTINKIINPISSGVDVLSCLLGCIRFNSKTIKRISNIGKYLILGTFGKSSSTRSIINQINLQDEKWDKIIELNNKILQSPGKDAYREYLDHLFALNNFTVPEKQYEILKETFEFDIYGCGISGAGGEDAVWCIVDDHRPVSEYWSTRFSSVIVTLIVKNGVVF</sequence>
<gene>
    <name evidence="1" type="ORF">NGRA_1028</name>
</gene>
<name>A0A9P6H071_9MICR</name>
<dbReference type="OrthoDB" id="2193885at2759"/>
<dbReference type="EMBL" id="SBJO01000053">
    <property type="protein sequence ID" value="KAF9763792.1"/>
    <property type="molecule type" value="Genomic_DNA"/>
</dbReference>
<comment type="caution">
    <text evidence="1">The sequence shown here is derived from an EMBL/GenBank/DDBJ whole genome shotgun (WGS) entry which is preliminary data.</text>
</comment>
<keyword evidence="2" id="KW-1185">Reference proteome</keyword>
<dbReference type="Gene3D" id="3.30.230.10">
    <property type="match status" value="1"/>
</dbReference>
<dbReference type="InterPro" id="IPR020568">
    <property type="entry name" value="Ribosomal_Su5_D2-typ_SF"/>
</dbReference>
<dbReference type="InterPro" id="IPR014721">
    <property type="entry name" value="Ribsml_uS5_D2-typ_fold_subgr"/>
</dbReference>